<sequence>MLQLFRTQKSSNLLYLKYFRVVRRKFTKQLRTYKRYQSRLADTGGNRGVPFSDPLAETYLFLLYPKLCDFLPHPHAWGPYRGRRSGFIERCGQQRAKEARENQQRVDVRDQRAAAWNLPWGGINPFLGLEP</sequence>
<organism evidence="1 2">
    <name type="scientific">Rousettus aegyptiacus</name>
    <name type="common">Egyptian fruit bat</name>
    <name type="synonym">Pteropus aegyptiacus</name>
    <dbReference type="NCBI Taxonomy" id="9407"/>
    <lineage>
        <taxon>Eukaryota</taxon>
        <taxon>Metazoa</taxon>
        <taxon>Chordata</taxon>
        <taxon>Craniata</taxon>
        <taxon>Vertebrata</taxon>
        <taxon>Euteleostomi</taxon>
        <taxon>Mammalia</taxon>
        <taxon>Eutheria</taxon>
        <taxon>Laurasiatheria</taxon>
        <taxon>Chiroptera</taxon>
        <taxon>Yinpterochiroptera</taxon>
        <taxon>Pteropodoidea</taxon>
        <taxon>Pteropodidae</taxon>
        <taxon>Rousettinae</taxon>
        <taxon>Rousettus</taxon>
    </lineage>
</organism>
<proteinExistence type="predicted"/>
<comment type="caution">
    <text evidence="1">The sequence shown here is derived from an EMBL/GenBank/DDBJ whole genome shotgun (WGS) entry which is preliminary data.</text>
</comment>
<name>A0A7J8GAG1_ROUAE</name>
<evidence type="ECO:0000313" key="1">
    <source>
        <dbReference type="EMBL" id="KAF6456916.1"/>
    </source>
</evidence>
<gene>
    <name evidence="1" type="ORF">HJG63_011549</name>
</gene>
<reference evidence="1 2" key="1">
    <citation type="journal article" date="2020" name="Nature">
        <title>Six reference-quality genomes reveal evolution of bat adaptations.</title>
        <authorList>
            <person name="Jebb D."/>
            <person name="Huang Z."/>
            <person name="Pippel M."/>
            <person name="Hughes G.M."/>
            <person name="Lavrichenko K."/>
            <person name="Devanna P."/>
            <person name="Winkler S."/>
            <person name="Jermiin L.S."/>
            <person name="Skirmuntt E.C."/>
            <person name="Katzourakis A."/>
            <person name="Burkitt-Gray L."/>
            <person name="Ray D.A."/>
            <person name="Sullivan K.A.M."/>
            <person name="Roscito J.G."/>
            <person name="Kirilenko B.M."/>
            <person name="Davalos L.M."/>
            <person name="Corthals A.P."/>
            <person name="Power M.L."/>
            <person name="Jones G."/>
            <person name="Ransome R.D."/>
            <person name="Dechmann D.K.N."/>
            <person name="Locatelli A.G."/>
            <person name="Puechmaille S.J."/>
            <person name="Fedrigo O."/>
            <person name="Jarvis E.D."/>
            <person name="Hiller M."/>
            <person name="Vernes S.C."/>
            <person name="Myers E.W."/>
            <person name="Teeling E.C."/>
        </authorList>
    </citation>
    <scope>NUCLEOTIDE SEQUENCE [LARGE SCALE GENOMIC DNA]</scope>
    <source>
        <strain evidence="1">MRouAeg1</strain>
        <tissue evidence="1">Muscle</tissue>
    </source>
</reference>
<accession>A0A7J8GAG1</accession>
<protein>
    <submittedName>
        <fullName evidence="1">Uncharacterized protein</fullName>
    </submittedName>
</protein>
<keyword evidence="2" id="KW-1185">Reference proteome</keyword>
<dbReference type="AlphaFoldDB" id="A0A7J8GAG1"/>
<dbReference type="Proteomes" id="UP000593571">
    <property type="component" value="Unassembled WGS sequence"/>
</dbReference>
<dbReference type="EMBL" id="JACASE010000006">
    <property type="protein sequence ID" value="KAF6456916.1"/>
    <property type="molecule type" value="Genomic_DNA"/>
</dbReference>
<evidence type="ECO:0000313" key="2">
    <source>
        <dbReference type="Proteomes" id="UP000593571"/>
    </source>
</evidence>